<keyword evidence="15" id="KW-0961">Cell wall biogenesis/degradation</keyword>
<evidence type="ECO:0000313" key="18">
    <source>
        <dbReference type="EMBL" id="MPL81564.1"/>
    </source>
</evidence>
<name>A0A644URP1_9ZZZZ</name>
<dbReference type="Gene3D" id="3.90.78.10">
    <property type="entry name" value="UDP-N-acetylenolpyruvoylglucosamine reductase, C-terminal domain"/>
    <property type="match status" value="1"/>
</dbReference>
<comment type="catalytic activity">
    <reaction evidence="16">
        <text>UDP-N-acetyl-alpha-D-muramate + NADP(+) = UDP-N-acetyl-3-O-(1-carboxyvinyl)-alpha-D-glucosamine + NADPH + H(+)</text>
        <dbReference type="Rhea" id="RHEA:12248"/>
        <dbReference type="ChEBI" id="CHEBI:15378"/>
        <dbReference type="ChEBI" id="CHEBI:57783"/>
        <dbReference type="ChEBI" id="CHEBI:58349"/>
        <dbReference type="ChEBI" id="CHEBI:68483"/>
        <dbReference type="ChEBI" id="CHEBI:70757"/>
        <dbReference type="EC" id="1.3.1.98"/>
    </reaction>
</comment>
<dbReference type="InterPro" id="IPR016166">
    <property type="entry name" value="FAD-bd_PCMH"/>
</dbReference>
<keyword evidence="14" id="KW-0131">Cell cycle</keyword>
<dbReference type="GO" id="GO:0009252">
    <property type="term" value="P:peptidoglycan biosynthetic process"/>
    <property type="evidence" value="ECO:0007669"/>
    <property type="project" value="UniProtKB-UniPathway"/>
</dbReference>
<keyword evidence="12" id="KW-0573">Peptidoglycan synthesis</keyword>
<dbReference type="EC" id="1.3.1.98" evidence="5"/>
<gene>
    <name evidence="18" type="primary">murB_6</name>
    <name evidence="18" type="ORF">SDC9_27492</name>
</gene>
<evidence type="ECO:0000256" key="10">
    <source>
        <dbReference type="ARBA" id="ARBA00022857"/>
    </source>
</evidence>
<keyword evidence="13 18" id="KW-0560">Oxidoreductase</keyword>
<dbReference type="InterPro" id="IPR011601">
    <property type="entry name" value="MurB_C"/>
</dbReference>
<evidence type="ECO:0000256" key="3">
    <source>
        <dbReference type="ARBA" id="ARBA00004496"/>
    </source>
</evidence>
<dbReference type="HAMAP" id="MF_00037">
    <property type="entry name" value="MurB"/>
    <property type="match status" value="1"/>
</dbReference>
<dbReference type="NCBIfam" id="TIGR00179">
    <property type="entry name" value="murB"/>
    <property type="match status" value="1"/>
</dbReference>
<evidence type="ECO:0000256" key="6">
    <source>
        <dbReference type="ARBA" id="ARBA00022490"/>
    </source>
</evidence>
<accession>A0A644URP1</accession>
<dbReference type="InterPro" id="IPR003170">
    <property type="entry name" value="MurB"/>
</dbReference>
<keyword evidence="6" id="KW-0963">Cytoplasm</keyword>
<evidence type="ECO:0000256" key="2">
    <source>
        <dbReference type="ARBA" id="ARBA00003921"/>
    </source>
</evidence>
<dbReference type="AlphaFoldDB" id="A0A644URP1"/>
<evidence type="ECO:0000256" key="14">
    <source>
        <dbReference type="ARBA" id="ARBA00023306"/>
    </source>
</evidence>
<protein>
    <recommendedName>
        <fullName evidence="5">UDP-N-acetylmuramate dehydrogenase</fullName>
        <ecNumber evidence="5">1.3.1.98</ecNumber>
    </recommendedName>
</protein>
<keyword evidence="9" id="KW-0274">FAD</keyword>
<feature type="domain" description="FAD-binding PCMH-type" evidence="17">
    <location>
        <begin position="36"/>
        <end position="217"/>
    </location>
</feature>
<dbReference type="Gene3D" id="3.30.465.10">
    <property type="match status" value="1"/>
</dbReference>
<evidence type="ECO:0000256" key="4">
    <source>
        <dbReference type="ARBA" id="ARBA00004752"/>
    </source>
</evidence>
<dbReference type="InterPro" id="IPR006094">
    <property type="entry name" value="Oxid_FAD_bind_N"/>
</dbReference>
<dbReference type="Gene3D" id="3.30.43.10">
    <property type="entry name" value="Uridine Diphospho-n-acetylenolpyruvylglucosamine Reductase, domain 2"/>
    <property type="match status" value="1"/>
</dbReference>
<dbReference type="InterPro" id="IPR036635">
    <property type="entry name" value="MurB_C_sf"/>
</dbReference>
<dbReference type="PANTHER" id="PTHR21071">
    <property type="entry name" value="UDP-N-ACETYLENOLPYRUVOYLGLUCOSAMINE REDUCTASE"/>
    <property type="match status" value="1"/>
</dbReference>
<organism evidence="18">
    <name type="scientific">bioreactor metagenome</name>
    <dbReference type="NCBI Taxonomy" id="1076179"/>
    <lineage>
        <taxon>unclassified sequences</taxon>
        <taxon>metagenomes</taxon>
        <taxon>ecological metagenomes</taxon>
    </lineage>
</organism>
<comment type="subcellular location">
    <subcellularLocation>
        <location evidence="3">Cytoplasm</location>
    </subcellularLocation>
</comment>
<evidence type="ECO:0000256" key="15">
    <source>
        <dbReference type="ARBA" id="ARBA00023316"/>
    </source>
</evidence>
<dbReference type="GO" id="GO:0071949">
    <property type="term" value="F:FAD binding"/>
    <property type="evidence" value="ECO:0007669"/>
    <property type="project" value="InterPro"/>
</dbReference>
<dbReference type="PANTHER" id="PTHR21071:SF4">
    <property type="entry name" value="UDP-N-ACETYLENOLPYRUVOYLGLUCOSAMINE REDUCTASE"/>
    <property type="match status" value="1"/>
</dbReference>
<comment type="caution">
    <text evidence="18">The sequence shown here is derived from an EMBL/GenBank/DDBJ whole genome shotgun (WGS) entry which is preliminary data.</text>
</comment>
<dbReference type="Pfam" id="PF01565">
    <property type="entry name" value="FAD_binding_4"/>
    <property type="match status" value="1"/>
</dbReference>
<dbReference type="GO" id="GO:0051301">
    <property type="term" value="P:cell division"/>
    <property type="evidence" value="ECO:0007669"/>
    <property type="project" value="UniProtKB-KW"/>
</dbReference>
<reference evidence="18" key="1">
    <citation type="submission" date="2019-08" db="EMBL/GenBank/DDBJ databases">
        <authorList>
            <person name="Kucharzyk K."/>
            <person name="Murdoch R.W."/>
            <person name="Higgins S."/>
            <person name="Loffler F."/>
        </authorList>
    </citation>
    <scope>NUCLEOTIDE SEQUENCE</scope>
</reference>
<comment type="pathway">
    <text evidence="4">Cell wall biogenesis; peptidoglycan biosynthesis.</text>
</comment>
<comment type="cofactor">
    <cofactor evidence="1">
        <name>FAD</name>
        <dbReference type="ChEBI" id="CHEBI:57692"/>
    </cofactor>
</comment>
<comment type="function">
    <text evidence="2">Cell wall formation.</text>
</comment>
<dbReference type="UniPathway" id="UPA00219"/>
<keyword evidence="11" id="KW-0133">Cell shape</keyword>
<dbReference type="GO" id="GO:0005829">
    <property type="term" value="C:cytosol"/>
    <property type="evidence" value="ECO:0007669"/>
    <property type="project" value="TreeGrafter"/>
</dbReference>
<keyword evidence="7" id="KW-0132">Cell division</keyword>
<sequence length="308" mass="33165">MRKHEWPEEFSKKLRIVIPGHRLLVDELMSRHTTFKIGGPADFLAMPASIAEVAAILDLAKEYKVPVFTFGNGSNLLVLDRGIRGIALKFGKDMGFIKHKGTTIIAGAGSMLASVSKYAADNKFTGMEFAVGIPGSIGGAIFMNAGAYDGEMSCVVSAVSCVCENGNIRRFSKEESKFTYRHSAFQDNGCTICEVELLLEEGDPAAIRSKMAEYIKRRQTKQPVEMPSAGSTFKRPPGYYAGTLIDQAGLKGLTVGGAQVSTKHAGFIVNAGGATANDVLTLIKEVQLRVHDAYGVDLQPEVRILGEA</sequence>
<evidence type="ECO:0000256" key="8">
    <source>
        <dbReference type="ARBA" id="ARBA00022630"/>
    </source>
</evidence>
<keyword evidence="8" id="KW-0285">Flavoprotein</keyword>
<dbReference type="InterPro" id="IPR016169">
    <property type="entry name" value="FAD-bd_PCMH_sub2"/>
</dbReference>
<evidence type="ECO:0000256" key="7">
    <source>
        <dbReference type="ARBA" id="ARBA00022618"/>
    </source>
</evidence>
<dbReference type="GO" id="GO:0008360">
    <property type="term" value="P:regulation of cell shape"/>
    <property type="evidence" value="ECO:0007669"/>
    <property type="project" value="UniProtKB-KW"/>
</dbReference>
<dbReference type="NCBIfam" id="NF010480">
    <property type="entry name" value="PRK13905.1"/>
    <property type="match status" value="1"/>
</dbReference>
<evidence type="ECO:0000256" key="16">
    <source>
        <dbReference type="ARBA" id="ARBA00048914"/>
    </source>
</evidence>
<evidence type="ECO:0000256" key="11">
    <source>
        <dbReference type="ARBA" id="ARBA00022960"/>
    </source>
</evidence>
<evidence type="ECO:0000256" key="5">
    <source>
        <dbReference type="ARBA" id="ARBA00012518"/>
    </source>
</evidence>
<proteinExistence type="inferred from homology"/>
<dbReference type="SUPFAM" id="SSF56194">
    <property type="entry name" value="Uridine diphospho-N-Acetylenolpyruvylglucosamine reductase, MurB, C-terminal domain"/>
    <property type="match status" value="1"/>
</dbReference>
<dbReference type="PROSITE" id="PS51387">
    <property type="entry name" value="FAD_PCMH"/>
    <property type="match status" value="1"/>
</dbReference>
<keyword evidence="10" id="KW-0521">NADP</keyword>
<dbReference type="GO" id="GO:0008762">
    <property type="term" value="F:UDP-N-acetylmuramate dehydrogenase activity"/>
    <property type="evidence" value="ECO:0007669"/>
    <property type="project" value="UniProtKB-EC"/>
</dbReference>
<evidence type="ECO:0000256" key="1">
    <source>
        <dbReference type="ARBA" id="ARBA00001974"/>
    </source>
</evidence>
<dbReference type="InterPro" id="IPR036318">
    <property type="entry name" value="FAD-bd_PCMH-like_sf"/>
</dbReference>
<dbReference type="SUPFAM" id="SSF56176">
    <property type="entry name" value="FAD-binding/transporter-associated domain-like"/>
    <property type="match status" value="1"/>
</dbReference>
<dbReference type="EMBL" id="VSSQ01000151">
    <property type="protein sequence ID" value="MPL81564.1"/>
    <property type="molecule type" value="Genomic_DNA"/>
</dbReference>
<dbReference type="InterPro" id="IPR016167">
    <property type="entry name" value="FAD-bd_PCMH_sub1"/>
</dbReference>
<evidence type="ECO:0000256" key="12">
    <source>
        <dbReference type="ARBA" id="ARBA00022984"/>
    </source>
</evidence>
<evidence type="ECO:0000256" key="9">
    <source>
        <dbReference type="ARBA" id="ARBA00022827"/>
    </source>
</evidence>
<evidence type="ECO:0000259" key="17">
    <source>
        <dbReference type="PROSITE" id="PS51387"/>
    </source>
</evidence>
<dbReference type="GO" id="GO:0071555">
    <property type="term" value="P:cell wall organization"/>
    <property type="evidence" value="ECO:0007669"/>
    <property type="project" value="UniProtKB-KW"/>
</dbReference>
<evidence type="ECO:0000256" key="13">
    <source>
        <dbReference type="ARBA" id="ARBA00023002"/>
    </source>
</evidence>
<dbReference type="Pfam" id="PF02873">
    <property type="entry name" value="MurB_C"/>
    <property type="match status" value="1"/>
</dbReference>